<feature type="transmembrane region" description="Helical" evidence="5">
    <location>
        <begin position="58"/>
        <end position="77"/>
    </location>
</feature>
<name>A0A1X7CN33_9MICC</name>
<feature type="region of interest" description="Disordered" evidence="4">
    <location>
        <begin position="366"/>
        <end position="414"/>
    </location>
</feature>
<dbReference type="GO" id="GO:0046983">
    <property type="term" value="F:protein dimerization activity"/>
    <property type="evidence" value="ECO:0007669"/>
    <property type="project" value="InterPro"/>
</dbReference>
<dbReference type="Gene3D" id="3.30.565.10">
    <property type="entry name" value="Histidine kinase-like ATPase, C-terminal domain"/>
    <property type="match status" value="1"/>
</dbReference>
<dbReference type="GO" id="GO:0000155">
    <property type="term" value="F:phosphorelay sensor kinase activity"/>
    <property type="evidence" value="ECO:0007669"/>
    <property type="project" value="InterPro"/>
</dbReference>
<keyword evidence="3" id="KW-0902">Two-component regulatory system</keyword>
<dbReference type="Proteomes" id="UP000192929">
    <property type="component" value="Unassembled WGS sequence"/>
</dbReference>
<keyword evidence="8" id="KW-1185">Reference proteome</keyword>
<sequence>MTTRTSENPAVRGTACASDPAPGTSTWPDVLYASVWLVFLFFPASGVLSAPVSSGTKALGLTGLGLFAALYVVSWLLEYPFPRRSERANALFWCLVLLLPLVLVVPAAGLAVTYVAPFFVAVCIFRFSMRASLISAAVVVLAASVPWLLARPPHEWGWPLIGTLPAVFLLLISRWMMERSGVQEELKRELELARQREAVGRDVHDILGHSLTVVSMKVQLAQRLLTTDPQRAAQELDDVLVLTRDSLTDVRSTVGKLREPELSVQLVQARAALRSAGITPHLPDTVPSIDAARRSAFAWILREAVTNTVRHSAASSCRVTLTPTTLTITDDGVGLARTDDDAVPAPPALAASRALVDDVVLSPARAGTGSGGAADDAGSGRTGDSTGPGRVRNGAAAASSSVLRGNGLPGNGLRGMRERAEAAGLRLAVISPVAGADGGLRIVVEPA</sequence>
<dbReference type="Pfam" id="PF07730">
    <property type="entry name" value="HisKA_3"/>
    <property type="match status" value="1"/>
</dbReference>
<feature type="domain" description="Signal transduction histidine kinase subgroup 3 dimerisation and phosphoacceptor" evidence="6">
    <location>
        <begin position="196"/>
        <end position="261"/>
    </location>
</feature>
<accession>A0A1X7CN33</accession>
<feature type="transmembrane region" description="Helical" evidence="5">
    <location>
        <begin position="131"/>
        <end position="150"/>
    </location>
</feature>
<evidence type="ECO:0000256" key="3">
    <source>
        <dbReference type="ARBA" id="ARBA00023012"/>
    </source>
</evidence>
<dbReference type="InterPro" id="IPR036890">
    <property type="entry name" value="HATPase_C_sf"/>
</dbReference>
<evidence type="ECO:0000256" key="4">
    <source>
        <dbReference type="SAM" id="MobiDB-lite"/>
    </source>
</evidence>
<keyword evidence="2 7" id="KW-0418">Kinase</keyword>
<dbReference type="AlphaFoldDB" id="A0A1X7CN33"/>
<evidence type="ECO:0000259" key="6">
    <source>
        <dbReference type="Pfam" id="PF07730"/>
    </source>
</evidence>
<feature type="transmembrane region" description="Helical" evidence="5">
    <location>
        <begin position="30"/>
        <end position="51"/>
    </location>
</feature>
<feature type="transmembrane region" description="Helical" evidence="5">
    <location>
        <begin position="156"/>
        <end position="177"/>
    </location>
</feature>
<dbReference type="SUPFAM" id="SSF55874">
    <property type="entry name" value="ATPase domain of HSP90 chaperone/DNA topoisomerase II/histidine kinase"/>
    <property type="match status" value="1"/>
</dbReference>
<dbReference type="EMBL" id="FXAC01000004">
    <property type="protein sequence ID" value="SME99546.1"/>
    <property type="molecule type" value="Genomic_DNA"/>
</dbReference>
<feature type="compositionally biased region" description="Low complexity" evidence="4">
    <location>
        <begin position="373"/>
        <end position="387"/>
    </location>
</feature>
<keyword evidence="5" id="KW-0812">Transmembrane</keyword>
<evidence type="ECO:0000313" key="8">
    <source>
        <dbReference type="Proteomes" id="UP000192929"/>
    </source>
</evidence>
<dbReference type="PANTHER" id="PTHR24421">
    <property type="entry name" value="NITRATE/NITRITE SENSOR PROTEIN NARX-RELATED"/>
    <property type="match status" value="1"/>
</dbReference>
<proteinExistence type="predicted"/>
<dbReference type="InterPro" id="IPR050482">
    <property type="entry name" value="Sensor_HK_TwoCompSys"/>
</dbReference>
<evidence type="ECO:0000256" key="1">
    <source>
        <dbReference type="ARBA" id="ARBA00022679"/>
    </source>
</evidence>
<keyword evidence="1" id="KW-0808">Transferase</keyword>
<keyword evidence="5" id="KW-0472">Membrane</keyword>
<feature type="transmembrane region" description="Helical" evidence="5">
    <location>
        <begin position="97"/>
        <end position="124"/>
    </location>
</feature>
<dbReference type="Gene3D" id="1.20.5.1930">
    <property type="match status" value="1"/>
</dbReference>
<dbReference type="InterPro" id="IPR011712">
    <property type="entry name" value="Sig_transdc_His_kin_sub3_dim/P"/>
</dbReference>
<dbReference type="GO" id="GO:0016020">
    <property type="term" value="C:membrane"/>
    <property type="evidence" value="ECO:0007669"/>
    <property type="project" value="InterPro"/>
</dbReference>
<evidence type="ECO:0000256" key="5">
    <source>
        <dbReference type="SAM" id="Phobius"/>
    </source>
</evidence>
<protein>
    <submittedName>
        <fullName evidence="7">Two-component system, NarL family, sensor histidine kinase DesK</fullName>
    </submittedName>
</protein>
<dbReference type="RefSeq" id="WP_085106466.1">
    <property type="nucleotide sequence ID" value="NZ_FXAC01000004.1"/>
</dbReference>
<dbReference type="PANTHER" id="PTHR24421:SF63">
    <property type="entry name" value="SENSOR HISTIDINE KINASE DESK"/>
    <property type="match status" value="1"/>
</dbReference>
<organism evidence="7 8">
    <name type="scientific">Kocuria marina subsp. indica</name>
    <dbReference type="NCBI Taxonomy" id="1049583"/>
    <lineage>
        <taxon>Bacteria</taxon>
        <taxon>Bacillati</taxon>
        <taxon>Actinomycetota</taxon>
        <taxon>Actinomycetes</taxon>
        <taxon>Micrococcales</taxon>
        <taxon>Micrococcaceae</taxon>
        <taxon>Kocuria</taxon>
    </lineage>
</organism>
<evidence type="ECO:0000313" key="7">
    <source>
        <dbReference type="EMBL" id="SME99546.1"/>
    </source>
</evidence>
<keyword evidence="5" id="KW-1133">Transmembrane helix</keyword>
<evidence type="ECO:0000256" key="2">
    <source>
        <dbReference type="ARBA" id="ARBA00022777"/>
    </source>
</evidence>
<gene>
    <name evidence="7" type="ORF">SAMN06296028_104142</name>
</gene>
<feature type="region of interest" description="Disordered" evidence="4">
    <location>
        <begin position="1"/>
        <end position="22"/>
    </location>
</feature>
<reference evidence="8" key="1">
    <citation type="submission" date="2017-04" db="EMBL/GenBank/DDBJ databases">
        <authorList>
            <person name="Varghese N."/>
            <person name="Submissions S."/>
        </authorList>
    </citation>
    <scope>NUCLEOTIDE SEQUENCE [LARGE SCALE GENOMIC DNA]</scope>
    <source>
        <strain evidence="8">NIO-1021</strain>
    </source>
</reference>